<reference evidence="1 2" key="1">
    <citation type="journal article" date="2015" name="Nature">
        <title>rRNA introns, odd ribosomes, and small enigmatic genomes across a large radiation of phyla.</title>
        <authorList>
            <person name="Brown C.T."/>
            <person name="Hug L.A."/>
            <person name="Thomas B.C."/>
            <person name="Sharon I."/>
            <person name="Castelle C.J."/>
            <person name="Singh A."/>
            <person name="Wilkins M.J."/>
            <person name="Williams K.H."/>
            <person name="Banfield J.F."/>
        </authorList>
    </citation>
    <scope>NUCLEOTIDE SEQUENCE [LARGE SCALE GENOMIC DNA]</scope>
</reference>
<evidence type="ECO:0000313" key="2">
    <source>
        <dbReference type="Proteomes" id="UP000034508"/>
    </source>
</evidence>
<accession>A0A0G0FXI8</accession>
<dbReference type="EMBL" id="LBSM01000003">
    <property type="protein sequence ID" value="KKQ18580.1"/>
    <property type="molecule type" value="Genomic_DNA"/>
</dbReference>
<dbReference type="AlphaFoldDB" id="A0A0G0FXI8"/>
<evidence type="ECO:0008006" key="3">
    <source>
        <dbReference type="Google" id="ProtNLM"/>
    </source>
</evidence>
<proteinExistence type="predicted"/>
<protein>
    <recommendedName>
        <fullName evidence="3">DUF2268 domain-containing protein</fullName>
    </recommendedName>
</protein>
<gene>
    <name evidence="1" type="ORF">US31_C0003G0009</name>
</gene>
<sequence>MKFVFKISRLDNLYFFISNLTEFHFSCRKHFNKDWVSTTGQLSQKEKRAINGIKPIFKKYGFIVKNNKSLYLGRYFYCLDDQDKWNSLKKYLLMPEYEKMFNGFGALENRFDKIYNENLIKNWKLALEKELSGERFSKLFDFAKKFFNANETGSVLNVHLLMSPSMTWSASGGANLGNNDITLEVPVSNLTDEHIELAAGILLHELSHIWFEESPNCAVAKRLSGKNFSLVKELIIESISPFGFPSQLYSKASNPLKRYLLHNLADGKKAYENFIKNKKTDCQKLDAYLNWLVYPLAACYFLNNKKLDREFIKAVTKIIKKRAT</sequence>
<name>A0A0G0FXI8_9BACT</name>
<comment type="caution">
    <text evidence="1">The sequence shown here is derived from an EMBL/GenBank/DDBJ whole genome shotgun (WGS) entry which is preliminary data.</text>
</comment>
<dbReference type="Proteomes" id="UP000034508">
    <property type="component" value="Unassembled WGS sequence"/>
</dbReference>
<evidence type="ECO:0000313" key="1">
    <source>
        <dbReference type="EMBL" id="KKQ18580.1"/>
    </source>
</evidence>
<organism evidence="1 2">
    <name type="scientific">Berkelbacteria bacterium GW2011_GWA1_36_9</name>
    <dbReference type="NCBI Taxonomy" id="1618331"/>
    <lineage>
        <taxon>Bacteria</taxon>
        <taxon>Candidatus Berkelbacteria</taxon>
    </lineage>
</organism>